<proteinExistence type="predicted"/>
<evidence type="ECO:0000313" key="1">
    <source>
        <dbReference type="EMBL" id="KLO11247.1"/>
    </source>
</evidence>
<accession>A0A0H2RHY3</accession>
<dbReference type="Proteomes" id="UP000053477">
    <property type="component" value="Unassembled WGS sequence"/>
</dbReference>
<evidence type="ECO:0008006" key="3">
    <source>
        <dbReference type="Google" id="ProtNLM"/>
    </source>
</evidence>
<sequence length="539" mass="60286">MSTNSSLNLSTFPPDALLCIFSYVCVRPEFNNIEDDSDRRPAAMKLDCISATSPEIVLSSVCSLWRELMLSTPTFWTVIRVGTPGSICDVDEGFEPAPNAKTLFKQKELLDLWVKRSNGLPLSFVVRLEREAGNLKDRIAASTLVKAVQRQFERWEFLYARCHAFLMSMLSSLVFSHRSSLRQVDLTQTGPTHHPILSIWPILDPVLTPNRVASTALAAIKLRGGLVLEMASNRSIGTNLTCFTYHQPPPHLESSPMTFNDAFLILASCKSLSSFDFVASNNVLFINPTPDSLDWGTKGHVLLLGLKHLSLSSTRNLEFGPLLSILAAPDLEELSLAGPFYSELMAEGNSMNFDSRKDWNHVETFLKRTPASKLVKLYLEGIPLSVESVEEALRVSPLVEDFKLDGRMLDSHVVSRLTWIPGGEKGVNLLPKLKYFIVVGCSTTYVSVAELVHMVYSRARYASLLPIVKDDNWVYDEQYRLWEEDNGPETIQMAYIADTNDDLDTRGSEKMQQLFFGNPIIQHLINEECLGVCVDAINS</sequence>
<reference evidence="1 2" key="1">
    <citation type="submission" date="2015-04" db="EMBL/GenBank/DDBJ databases">
        <title>Complete genome sequence of Schizopora paradoxa KUC8140, a cosmopolitan wood degrader in East Asia.</title>
        <authorList>
            <consortium name="DOE Joint Genome Institute"/>
            <person name="Min B."/>
            <person name="Park H."/>
            <person name="Jang Y."/>
            <person name="Kim J.-J."/>
            <person name="Kim K.H."/>
            <person name="Pangilinan J."/>
            <person name="Lipzen A."/>
            <person name="Riley R."/>
            <person name="Grigoriev I.V."/>
            <person name="Spatafora J.W."/>
            <person name="Choi I.-G."/>
        </authorList>
    </citation>
    <scope>NUCLEOTIDE SEQUENCE [LARGE SCALE GENOMIC DNA]</scope>
    <source>
        <strain evidence="1 2">KUC8140</strain>
    </source>
</reference>
<dbReference type="EMBL" id="KQ086005">
    <property type="protein sequence ID" value="KLO11247.1"/>
    <property type="molecule type" value="Genomic_DNA"/>
</dbReference>
<keyword evidence="2" id="KW-1185">Reference proteome</keyword>
<dbReference type="InParanoid" id="A0A0H2RHY3"/>
<dbReference type="AlphaFoldDB" id="A0A0H2RHY3"/>
<gene>
    <name evidence="1" type="ORF">SCHPADRAFT_999064</name>
</gene>
<dbReference type="SUPFAM" id="SSF52047">
    <property type="entry name" value="RNI-like"/>
    <property type="match status" value="1"/>
</dbReference>
<evidence type="ECO:0000313" key="2">
    <source>
        <dbReference type="Proteomes" id="UP000053477"/>
    </source>
</evidence>
<dbReference type="OrthoDB" id="2269034at2759"/>
<organism evidence="1 2">
    <name type="scientific">Schizopora paradoxa</name>
    <dbReference type="NCBI Taxonomy" id="27342"/>
    <lineage>
        <taxon>Eukaryota</taxon>
        <taxon>Fungi</taxon>
        <taxon>Dikarya</taxon>
        <taxon>Basidiomycota</taxon>
        <taxon>Agaricomycotina</taxon>
        <taxon>Agaricomycetes</taxon>
        <taxon>Hymenochaetales</taxon>
        <taxon>Schizoporaceae</taxon>
        <taxon>Schizopora</taxon>
    </lineage>
</organism>
<name>A0A0H2RHY3_9AGAM</name>
<protein>
    <recommendedName>
        <fullName evidence="3">F-box domain-containing protein</fullName>
    </recommendedName>
</protein>